<dbReference type="InterPro" id="IPR051156">
    <property type="entry name" value="Mito/Outer_Membr_Metalloprot"/>
</dbReference>
<keyword evidence="7" id="KW-0472">Membrane</keyword>
<feature type="transmembrane region" description="Helical" evidence="7">
    <location>
        <begin position="116"/>
        <end position="135"/>
    </location>
</feature>
<dbReference type="Pfam" id="PF01435">
    <property type="entry name" value="Peptidase_M48"/>
    <property type="match status" value="1"/>
</dbReference>
<comment type="similarity">
    <text evidence="6">Belongs to the peptidase M48 family.</text>
</comment>
<comment type="cofactor">
    <cofactor evidence="6">
        <name>Zn(2+)</name>
        <dbReference type="ChEBI" id="CHEBI:29105"/>
    </cofactor>
    <text evidence="6">Binds 1 zinc ion per subunit.</text>
</comment>
<evidence type="ECO:0000256" key="6">
    <source>
        <dbReference type="RuleBase" id="RU003983"/>
    </source>
</evidence>
<keyword evidence="3 6" id="KW-0378">Hydrolase</keyword>
<evidence type="ECO:0000256" key="3">
    <source>
        <dbReference type="ARBA" id="ARBA00022801"/>
    </source>
</evidence>
<keyword evidence="11" id="KW-1185">Reference proteome</keyword>
<name>A0ABY6DGU2_9RHOB</name>
<dbReference type="RefSeq" id="WP_263048704.1">
    <property type="nucleotide sequence ID" value="NZ_CP106738.1"/>
</dbReference>
<feature type="domain" description="Peptidase M48" evidence="8">
    <location>
        <begin position="199"/>
        <end position="349"/>
    </location>
</feature>
<organism evidence="10 11">
    <name type="scientific">Roseovarius pelagicus</name>
    <dbReference type="NCBI Taxonomy" id="2980108"/>
    <lineage>
        <taxon>Bacteria</taxon>
        <taxon>Pseudomonadati</taxon>
        <taxon>Pseudomonadota</taxon>
        <taxon>Alphaproteobacteria</taxon>
        <taxon>Rhodobacterales</taxon>
        <taxon>Roseobacteraceae</taxon>
        <taxon>Roseovarius</taxon>
    </lineage>
</organism>
<accession>A0ABY6DGU2</accession>
<keyword evidence="1 6" id="KW-0645">Protease</keyword>
<evidence type="ECO:0000259" key="8">
    <source>
        <dbReference type="Pfam" id="PF01435"/>
    </source>
</evidence>
<keyword evidence="2" id="KW-0479">Metal-binding</keyword>
<reference evidence="10" key="1">
    <citation type="submission" date="2022-10" db="EMBL/GenBank/DDBJ databases">
        <title>Roseovarius pelagicus sp. nov., isolated from Arctic seawater.</title>
        <authorList>
            <person name="Hong Y.W."/>
            <person name="Hwang C.Y."/>
        </authorList>
    </citation>
    <scope>NUCLEOTIDE SEQUENCE</scope>
    <source>
        <strain evidence="10">HL-MP18</strain>
    </source>
</reference>
<dbReference type="PANTHER" id="PTHR22726">
    <property type="entry name" value="METALLOENDOPEPTIDASE OMA1"/>
    <property type="match status" value="1"/>
</dbReference>
<evidence type="ECO:0000313" key="11">
    <source>
        <dbReference type="Proteomes" id="UP001064087"/>
    </source>
</evidence>
<dbReference type="EMBL" id="CP106738">
    <property type="protein sequence ID" value="UXX84453.1"/>
    <property type="molecule type" value="Genomic_DNA"/>
</dbReference>
<protein>
    <submittedName>
        <fullName evidence="10">M48 family metallopeptidase</fullName>
    </submittedName>
</protein>
<evidence type="ECO:0000259" key="9">
    <source>
        <dbReference type="Pfam" id="PF23368"/>
    </source>
</evidence>
<dbReference type="CDD" id="cd07332">
    <property type="entry name" value="M48C_Oma1_like"/>
    <property type="match status" value="1"/>
</dbReference>
<evidence type="ECO:0000313" key="10">
    <source>
        <dbReference type="EMBL" id="UXX84453.1"/>
    </source>
</evidence>
<keyword evidence="7" id="KW-1133">Transmembrane helix</keyword>
<keyword evidence="7" id="KW-0812">Transmembrane</keyword>
<dbReference type="InterPro" id="IPR055518">
    <property type="entry name" value="DUF7092"/>
</dbReference>
<feature type="domain" description="DUF7092" evidence="9">
    <location>
        <begin position="4"/>
        <end position="92"/>
    </location>
</feature>
<evidence type="ECO:0000256" key="1">
    <source>
        <dbReference type="ARBA" id="ARBA00022670"/>
    </source>
</evidence>
<keyword evidence="4 6" id="KW-0862">Zinc</keyword>
<keyword evidence="5 6" id="KW-0482">Metalloprotease</keyword>
<dbReference type="Proteomes" id="UP001064087">
    <property type="component" value="Chromosome"/>
</dbReference>
<dbReference type="PANTHER" id="PTHR22726:SF1">
    <property type="entry name" value="METALLOENDOPEPTIDASE OMA1, MITOCHONDRIAL"/>
    <property type="match status" value="1"/>
</dbReference>
<dbReference type="Gene3D" id="3.30.2010.10">
    <property type="entry name" value="Metalloproteases ('zincins'), catalytic domain"/>
    <property type="match status" value="1"/>
</dbReference>
<gene>
    <name evidence="10" type="ORF">N7U68_07370</name>
</gene>
<dbReference type="Pfam" id="PF23368">
    <property type="entry name" value="DUF7092"/>
    <property type="match status" value="1"/>
</dbReference>
<evidence type="ECO:0000256" key="7">
    <source>
        <dbReference type="SAM" id="Phobius"/>
    </source>
</evidence>
<evidence type="ECO:0000256" key="2">
    <source>
        <dbReference type="ARBA" id="ARBA00022723"/>
    </source>
</evidence>
<proteinExistence type="inferred from homology"/>
<evidence type="ECO:0000256" key="5">
    <source>
        <dbReference type="ARBA" id="ARBA00023049"/>
    </source>
</evidence>
<evidence type="ECO:0000256" key="4">
    <source>
        <dbReference type="ARBA" id="ARBA00022833"/>
    </source>
</evidence>
<dbReference type="InterPro" id="IPR001915">
    <property type="entry name" value="Peptidase_M48"/>
</dbReference>
<sequence length="376" mass="39744">MLPVAGRYFDGHGARRHEVQVWLAEGGNHLTILGPTLGASLEWPLQDLRALRERARKDRMTLTLHAPGAVENAAPRDAARLTITDPALMAELRKQCSALMRADVHAGSWARVVRRAVLAIGAVVLMLFLILPRMADTLASLIPVEREIAFGKAVVRQMEAALGATRLGQLDCKGGDGLQALWELAGRLASGGRLAYGLELRVLDHDMINAFAAPGGQVVIMRGLLDTASSPEVVAAVLAHEIGHVEARDATRQALRAAGSAGLLSMVLGDVTGGAAAVLLGDRILQASYTRGAEAQADVFALGLLNGADVDSSGMADFFDGLALMEGDAPALPIYFATHPASGGRAALARQNAAQQGETRPVLSAKQWRDLRDICD</sequence>